<protein>
    <recommendedName>
        <fullName evidence="3">Lipoprotein</fullName>
    </recommendedName>
</protein>
<reference evidence="1 2" key="1">
    <citation type="submission" date="2019-06" db="EMBL/GenBank/DDBJ databases">
        <title>Sequencing the genomes of 1000 actinobacteria strains.</title>
        <authorList>
            <person name="Klenk H.-P."/>
        </authorList>
    </citation>
    <scope>NUCLEOTIDE SEQUENCE [LARGE SCALE GENOMIC DNA]</scope>
    <source>
        <strain evidence="1 2">DSM 26477</strain>
    </source>
</reference>
<keyword evidence="2" id="KW-1185">Reference proteome</keyword>
<sequence length="134" mass="14111">METVRKLAAVVAMAVLVLLTGCAASGISEFDREQRAADKLDLPSRYDDVQVDSDSTRWLAERDGVDFYAAQSADGTCLILVKGGDVDGSLAGCGSGEVGVSGLGFPTVHLYVDGPPPAPTESMIELTSHLYVFE</sequence>
<dbReference type="PROSITE" id="PS51257">
    <property type="entry name" value="PROKAR_LIPOPROTEIN"/>
    <property type="match status" value="1"/>
</dbReference>
<accession>A0A542YGT1</accession>
<evidence type="ECO:0000313" key="2">
    <source>
        <dbReference type="Proteomes" id="UP000317998"/>
    </source>
</evidence>
<dbReference type="EMBL" id="VFOM01000001">
    <property type="protein sequence ID" value="TQL47308.1"/>
    <property type="molecule type" value="Genomic_DNA"/>
</dbReference>
<gene>
    <name evidence="1" type="ORF">FB562_0364</name>
</gene>
<organism evidence="1 2">
    <name type="scientific">Homoserinimonas aerilata</name>
    <dbReference type="NCBI Taxonomy" id="1162970"/>
    <lineage>
        <taxon>Bacteria</taxon>
        <taxon>Bacillati</taxon>
        <taxon>Actinomycetota</taxon>
        <taxon>Actinomycetes</taxon>
        <taxon>Micrococcales</taxon>
        <taxon>Microbacteriaceae</taxon>
        <taxon>Homoserinimonas</taxon>
    </lineage>
</organism>
<proteinExistence type="predicted"/>
<name>A0A542YGT1_9MICO</name>
<dbReference type="Proteomes" id="UP000317998">
    <property type="component" value="Unassembled WGS sequence"/>
</dbReference>
<comment type="caution">
    <text evidence="1">The sequence shown here is derived from an EMBL/GenBank/DDBJ whole genome shotgun (WGS) entry which is preliminary data.</text>
</comment>
<evidence type="ECO:0008006" key="3">
    <source>
        <dbReference type="Google" id="ProtNLM"/>
    </source>
</evidence>
<dbReference type="AlphaFoldDB" id="A0A542YGT1"/>
<evidence type="ECO:0000313" key="1">
    <source>
        <dbReference type="EMBL" id="TQL47308.1"/>
    </source>
</evidence>